<feature type="domain" description="Sporulation stage II protein D amidase enhancer LytB N-terminal" evidence="2">
    <location>
        <begin position="76"/>
        <end position="179"/>
    </location>
</feature>
<dbReference type="NCBIfam" id="TIGR02669">
    <property type="entry name" value="SpoIID_LytB"/>
    <property type="match status" value="1"/>
</dbReference>
<dbReference type="InterPro" id="IPR013693">
    <property type="entry name" value="SpoIID/LytB_N"/>
</dbReference>
<dbReference type="PANTHER" id="PTHR30032:SF4">
    <property type="entry name" value="AMIDASE ENHANCER"/>
    <property type="match status" value="1"/>
</dbReference>
<sequence length="356" mass="39969">MVKGFMLVLLIFMVGILVIPAILVTGFSNDSPMNEQSGIMQEESGEKMTVQQEEAQGEIDTDMPLEAQSVSVFRSSSEVIEEVPMEEYIAGVVASEMPASYEMEALKAQALTARTYLIRHLLDGQDLNLPDGADVTDTVMHQVYKSDEELQMEWDGDYEWRMSRVRQAVYETEGEVITYDQEPITATFFSTSNGYTENSEEYWENEIPYLRSVESPWDMDSPRYKGGLELSVEEFEERLQVQLGEGEVGEIISRTTGGRVAEVNVGGQVFSGREVRDALELDSSDFTWQRSGNQIMVETRGWGHGVGMSQFGADGMARSGKNYRDIIGHYYHGVEIQEASTFLANLHHTGQMSYAD</sequence>
<evidence type="ECO:0000259" key="2">
    <source>
        <dbReference type="Pfam" id="PF08486"/>
    </source>
</evidence>
<dbReference type="RefSeq" id="WP_110610066.1">
    <property type="nucleotide sequence ID" value="NZ_PDOD01000003.1"/>
</dbReference>
<keyword evidence="1" id="KW-0472">Membrane</keyword>
<dbReference type="Pfam" id="PF08486">
    <property type="entry name" value="SpoIID"/>
    <property type="match status" value="1"/>
</dbReference>
<dbReference type="NCBIfam" id="TIGR02870">
    <property type="entry name" value="spore_II_D"/>
    <property type="match status" value="1"/>
</dbReference>
<keyword evidence="1" id="KW-0812">Transmembrane</keyword>
<dbReference type="InterPro" id="IPR013486">
    <property type="entry name" value="SpoIID/LytB"/>
</dbReference>
<comment type="caution">
    <text evidence="3">The sequence shown here is derived from an EMBL/GenBank/DDBJ whole genome shotgun (WGS) entry which is preliminary data.</text>
</comment>
<evidence type="ECO:0000313" key="3">
    <source>
        <dbReference type="EMBL" id="PYZ92515.1"/>
    </source>
</evidence>
<dbReference type="OrthoDB" id="9794671at2"/>
<dbReference type="InterPro" id="IPR014225">
    <property type="entry name" value="Spore_II_D_firmicutes"/>
</dbReference>
<feature type="transmembrane region" description="Helical" evidence="1">
    <location>
        <begin position="7"/>
        <end position="27"/>
    </location>
</feature>
<dbReference type="Proteomes" id="UP000248214">
    <property type="component" value="Unassembled WGS sequence"/>
</dbReference>
<dbReference type="AlphaFoldDB" id="A0A323TSU6"/>
<dbReference type="GO" id="GO:0030435">
    <property type="term" value="P:sporulation resulting in formation of a cellular spore"/>
    <property type="evidence" value="ECO:0007669"/>
    <property type="project" value="InterPro"/>
</dbReference>
<dbReference type="InterPro" id="IPR051922">
    <property type="entry name" value="Bact_Sporulation_Assoc"/>
</dbReference>
<gene>
    <name evidence="3" type="primary">spoIID</name>
    <name evidence="3" type="ORF">CR194_12655</name>
</gene>
<evidence type="ECO:0000313" key="4">
    <source>
        <dbReference type="Proteomes" id="UP000248214"/>
    </source>
</evidence>
<reference evidence="3 4" key="1">
    <citation type="submission" date="2017-10" db="EMBL/GenBank/DDBJ databases">
        <title>Bacillus sp. nov., a halophilic bacterium isolated from a Keqin Lake.</title>
        <authorList>
            <person name="Wang H."/>
        </authorList>
    </citation>
    <scope>NUCLEOTIDE SEQUENCE [LARGE SCALE GENOMIC DNA]</scope>
    <source>
        <strain evidence="3 4">KQ-12</strain>
    </source>
</reference>
<proteinExistence type="predicted"/>
<keyword evidence="4" id="KW-1185">Reference proteome</keyword>
<name>A0A323TSU6_9BACI</name>
<dbReference type="GO" id="GO:0030288">
    <property type="term" value="C:outer membrane-bounded periplasmic space"/>
    <property type="evidence" value="ECO:0007669"/>
    <property type="project" value="TreeGrafter"/>
</dbReference>
<protein>
    <submittedName>
        <fullName evidence="3">Stage II sporulation protein D</fullName>
    </submittedName>
</protein>
<dbReference type="PANTHER" id="PTHR30032">
    <property type="entry name" value="N-ACETYLMURAMOYL-L-ALANINE AMIDASE-RELATED"/>
    <property type="match status" value="1"/>
</dbReference>
<organism evidence="3 4">
    <name type="scientific">Salipaludibacillus keqinensis</name>
    <dbReference type="NCBI Taxonomy" id="2045207"/>
    <lineage>
        <taxon>Bacteria</taxon>
        <taxon>Bacillati</taxon>
        <taxon>Bacillota</taxon>
        <taxon>Bacilli</taxon>
        <taxon>Bacillales</taxon>
        <taxon>Bacillaceae</taxon>
    </lineage>
</organism>
<accession>A0A323TSU6</accession>
<evidence type="ECO:0000256" key="1">
    <source>
        <dbReference type="SAM" id="Phobius"/>
    </source>
</evidence>
<keyword evidence="1" id="KW-1133">Transmembrane helix</keyword>
<dbReference type="EMBL" id="PDOD01000003">
    <property type="protein sequence ID" value="PYZ92515.1"/>
    <property type="molecule type" value="Genomic_DNA"/>
</dbReference>